<comment type="caution">
    <text evidence="4">The sequence shown here is derived from an EMBL/GenBank/DDBJ whole genome shotgun (WGS) entry which is preliminary data.</text>
</comment>
<dbReference type="OrthoDB" id="3934656at2759"/>
<proteinExistence type="inferred from homology"/>
<dbReference type="EMBL" id="CAJVCH010175170">
    <property type="protein sequence ID" value="CAG7729203.1"/>
    <property type="molecule type" value="Genomic_DNA"/>
</dbReference>
<evidence type="ECO:0000256" key="3">
    <source>
        <dbReference type="ARBA" id="ARBA00023004"/>
    </source>
</evidence>
<reference evidence="4" key="1">
    <citation type="submission" date="2021-06" db="EMBL/GenBank/DDBJ databases">
        <authorList>
            <person name="Hodson N. C."/>
            <person name="Mongue J. A."/>
            <person name="Jaron S. K."/>
        </authorList>
    </citation>
    <scope>NUCLEOTIDE SEQUENCE</scope>
</reference>
<dbReference type="Proteomes" id="UP000708208">
    <property type="component" value="Unassembled WGS sequence"/>
</dbReference>
<comment type="similarity">
    <text evidence="1">Belongs to the cytochrome P450 family.</text>
</comment>
<dbReference type="GO" id="GO:0008395">
    <property type="term" value="F:steroid hydroxylase activity"/>
    <property type="evidence" value="ECO:0007669"/>
    <property type="project" value="TreeGrafter"/>
</dbReference>
<gene>
    <name evidence="4" type="ORF">AFUS01_LOCUS17936</name>
</gene>
<dbReference type="GO" id="GO:0005737">
    <property type="term" value="C:cytoplasm"/>
    <property type="evidence" value="ECO:0007669"/>
    <property type="project" value="TreeGrafter"/>
</dbReference>
<dbReference type="GO" id="GO:0020037">
    <property type="term" value="F:heme binding"/>
    <property type="evidence" value="ECO:0007669"/>
    <property type="project" value="InterPro"/>
</dbReference>
<dbReference type="GO" id="GO:0006805">
    <property type="term" value="P:xenobiotic metabolic process"/>
    <property type="evidence" value="ECO:0007669"/>
    <property type="project" value="TreeGrafter"/>
</dbReference>
<evidence type="ECO:0000313" key="5">
    <source>
        <dbReference type="Proteomes" id="UP000708208"/>
    </source>
</evidence>
<keyword evidence="2" id="KW-0479">Metal-binding</keyword>
<dbReference type="GO" id="GO:0005506">
    <property type="term" value="F:iron ion binding"/>
    <property type="evidence" value="ECO:0007669"/>
    <property type="project" value="InterPro"/>
</dbReference>
<name>A0A8J2JXC4_9HEXA</name>
<dbReference type="AlphaFoldDB" id="A0A8J2JXC4"/>
<organism evidence="4 5">
    <name type="scientific">Allacma fusca</name>
    <dbReference type="NCBI Taxonomy" id="39272"/>
    <lineage>
        <taxon>Eukaryota</taxon>
        <taxon>Metazoa</taxon>
        <taxon>Ecdysozoa</taxon>
        <taxon>Arthropoda</taxon>
        <taxon>Hexapoda</taxon>
        <taxon>Collembola</taxon>
        <taxon>Symphypleona</taxon>
        <taxon>Sminthuridae</taxon>
        <taxon>Allacma</taxon>
    </lineage>
</organism>
<evidence type="ECO:0000256" key="1">
    <source>
        <dbReference type="ARBA" id="ARBA00010617"/>
    </source>
</evidence>
<dbReference type="GO" id="GO:0006082">
    <property type="term" value="P:organic acid metabolic process"/>
    <property type="evidence" value="ECO:0007669"/>
    <property type="project" value="TreeGrafter"/>
</dbReference>
<keyword evidence="3" id="KW-0408">Iron</keyword>
<dbReference type="GO" id="GO:0016712">
    <property type="term" value="F:oxidoreductase activity, acting on paired donors, with incorporation or reduction of molecular oxygen, reduced flavin or flavoprotein as one donor, and incorporation of one atom of oxygen"/>
    <property type="evidence" value="ECO:0007669"/>
    <property type="project" value="TreeGrafter"/>
</dbReference>
<evidence type="ECO:0000256" key="2">
    <source>
        <dbReference type="ARBA" id="ARBA00022723"/>
    </source>
</evidence>
<dbReference type="InterPro" id="IPR001128">
    <property type="entry name" value="Cyt_P450"/>
</dbReference>
<dbReference type="InterPro" id="IPR050182">
    <property type="entry name" value="Cytochrome_P450_fam2"/>
</dbReference>
<sequence>MLCAAVETTGSFLEWIVLYLSHFPEIQEKLQAEVSHVIGSGRFPQITDRPRMPYFQAFLQDVFRIAPTIPFGYHMAVEDTVFIGSLIKKGTCVLSNFYGVHMDPKLWEQPEKIRPERFIDTNGQFTK</sequence>
<accession>A0A8J2JXC4</accession>
<evidence type="ECO:0008006" key="6">
    <source>
        <dbReference type="Google" id="ProtNLM"/>
    </source>
</evidence>
<protein>
    <recommendedName>
        <fullName evidence="6">Cytochrome P450</fullName>
    </recommendedName>
</protein>
<evidence type="ECO:0000313" key="4">
    <source>
        <dbReference type="EMBL" id="CAG7729203.1"/>
    </source>
</evidence>
<dbReference type="PANTHER" id="PTHR24300:SF403">
    <property type="entry name" value="CYTOCHROME P450 306A1"/>
    <property type="match status" value="1"/>
</dbReference>
<dbReference type="Pfam" id="PF00067">
    <property type="entry name" value="p450"/>
    <property type="match status" value="1"/>
</dbReference>
<dbReference type="PANTHER" id="PTHR24300">
    <property type="entry name" value="CYTOCHROME P450 508A4-RELATED"/>
    <property type="match status" value="1"/>
</dbReference>
<keyword evidence="5" id="KW-1185">Reference proteome</keyword>